<accession>A0A183MKW3</accession>
<dbReference type="Proteomes" id="UP000277204">
    <property type="component" value="Unassembled WGS sequence"/>
</dbReference>
<feature type="compositionally biased region" description="Basic and acidic residues" evidence="1">
    <location>
        <begin position="76"/>
        <end position="91"/>
    </location>
</feature>
<name>A0A183MKW3_9TREM</name>
<dbReference type="STRING" id="48269.A0A183MKW3"/>
<dbReference type="EMBL" id="UZAI01017199">
    <property type="protein sequence ID" value="VDP21706.1"/>
    <property type="molecule type" value="Genomic_DNA"/>
</dbReference>
<feature type="compositionally biased region" description="Basic and acidic residues" evidence="1">
    <location>
        <begin position="38"/>
        <end position="47"/>
    </location>
</feature>
<reference evidence="2 3" key="1">
    <citation type="submission" date="2018-11" db="EMBL/GenBank/DDBJ databases">
        <authorList>
            <consortium name="Pathogen Informatics"/>
        </authorList>
    </citation>
    <scope>NUCLEOTIDE SEQUENCE [LARGE SCALE GENOMIC DNA]</scope>
    <source>
        <strain evidence="2 3">Zambia</strain>
    </source>
</reference>
<gene>
    <name evidence="2" type="ORF">SMRZ_LOCUS16688</name>
</gene>
<protein>
    <submittedName>
        <fullName evidence="2">Uncharacterized protein</fullName>
    </submittedName>
</protein>
<feature type="compositionally biased region" description="Polar residues" evidence="1">
    <location>
        <begin position="48"/>
        <end position="58"/>
    </location>
</feature>
<organism evidence="2 3">
    <name type="scientific">Schistosoma margrebowiei</name>
    <dbReference type="NCBI Taxonomy" id="48269"/>
    <lineage>
        <taxon>Eukaryota</taxon>
        <taxon>Metazoa</taxon>
        <taxon>Spiralia</taxon>
        <taxon>Lophotrochozoa</taxon>
        <taxon>Platyhelminthes</taxon>
        <taxon>Trematoda</taxon>
        <taxon>Digenea</taxon>
        <taxon>Strigeidida</taxon>
        <taxon>Schistosomatoidea</taxon>
        <taxon>Schistosomatidae</taxon>
        <taxon>Schistosoma</taxon>
    </lineage>
</organism>
<evidence type="ECO:0000313" key="3">
    <source>
        <dbReference type="Proteomes" id="UP000277204"/>
    </source>
</evidence>
<dbReference type="AlphaFoldDB" id="A0A183MKW3"/>
<evidence type="ECO:0000313" key="2">
    <source>
        <dbReference type="EMBL" id="VDP21706.1"/>
    </source>
</evidence>
<sequence>MILSEQILWIFPHCLELLYFYLKYFSRNYNKSRKKNASSHEKEKLKVDNQSYNPSLPSDYSPIISKNGDLQVKSENNSKGKQTYERREKSRIAARQRRHRENQALVELYLTLPIQQNLAADVLKNKCHKVGQLGEDNPGQILNGLTESGSLLNTIGELDFAPTYRLATTIFRQHNLSTPVLEKAVIVRIASNSLCLYNWLYPSSEPDSNIKPQNKLPLTGYHPTESDSSSSSVTCTEMSDCCDNTTATTTTTTSSSGTVVGIHIPLTSSSTPVFPKSVLSVHSKCLVAIIVDATHNIIIYAPPAYTELIGLSWVTTIGLKLNELISRQVSIGVSSELRSHNCCHYLRNLQYGKYSSAENMITNPKQKSVQSELGDMEYVEYDPIAMSNHTLKSTQIHQQFEQPLSCEMIWPSSCGITDRPLCLSSVLPKPTSVSPSHIECSEHSNDEINPGGVQSFQDPSITNTSISKHITEQVCIIL</sequence>
<evidence type="ECO:0000256" key="1">
    <source>
        <dbReference type="SAM" id="MobiDB-lite"/>
    </source>
</evidence>
<proteinExistence type="predicted"/>
<keyword evidence="3" id="KW-1185">Reference proteome</keyword>
<feature type="region of interest" description="Disordered" evidence="1">
    <location>
        <begin position="35"/>
        <end position="96"/>
    </location>
</feature>